<evidence type="ECO:0000313" key="2">
    <source>
        <dbReference type="Proteomes" id="UP000186914"/>
    </source>
</evidence>
<dbReference type="EMBL" id="FTNO01000001">
    <property type="protein sequence ID" value="SIR29850.1"/>
    <property type="molecule type" value="Genomic_DNA"/>
</dbReference>
<organism evidence="1 2">
    <name type="scientific">Haladaptatus litoreus</name>
    <dbReference type="NCBI Taxonomy" id="553468"/>
    <lineage>
        <taxon>Archaea</taxon>
        <taxon>Methanobacteriati</taxon>
        <taxon>Methanobacteriota</taxon>
        <taxon>Stenosarchaea group</taxon>
        <taxon>Halobacteria</taxon>
        <taxon>Halobacteriales</taxon>
        <taxon>Haladaptataceae</taxon>
        <taxon>Haladaptatus</taxon>
    </lineage>
</organism>
<sequence length="48" mass="5041">MTVAGKLAVVAPVAVAGPVILWPLLLLFLGGLLLNAMWSLLRGRRGSE</sequence>
<dbReference type="Proteomes" id="UP000186914">
    <property type="component" value="Unassembled WGS sequence"/>
</dbReference>
<accession>A0A1N6ZSM0</accession>
<reference evidence="2" key="1">
    <citation type="submission" date="2017-01" db="EMBL/GenBank/DDBJ databases">
        <authorList>
            <person name="Varghese N."/>
            <person name="Submissions S."/>
        </authorList>
    </citation>
    <scope>NUCLEOTIDE SEQUENCE [LARGE SCALE GENOMIC DNA]</scope>
    <source>
        <strain evidence="2">CGMCC 1.7737</strain>
    </source>
</reference>
<proteinExistence type="predicted"/>
<dbReference type="RefSeq" id="WP_175609662.1">
    <property type="nucleotide sequence ID" value="NZ_FTNO01000001.1"/>
</dbReference>
<name>A0A1N6ZSM0_9EURY</name>
<dbReference type="AlphaFoldDB" id="A0A1N6ZSM0"/>
<keyword evidence="2" id="KW-1185">Reference proteome</keyword>
<gene>
    <name evidence="1" type="ORF">SAMN05421858_2149</name>
</gene>
<evidence type="ECO:0000313" key="1">
    <source>
        <dbReference type="EMBL" id="SIR29850.1"/>
    </source>
</evidence>
<protein>
    <submittedName>
        <fullName evidence="1">Uncharacterized protein</fullName>
    </submittedName>
</protein>